<keyword evidence="1" id="KW-0812">Transmembrane</keyword>
<evidence type="ECO:0008006" key="4">
    <source>
        <dbReference type="Google" id="ProtNLM"/>
    </source>
</evidence>
<reference evidence="2 3" key="1">
    <citation type="submission" date="2024-06" db="EMBL/GenBank/DDBJ databases">
        <title>Pontibacter populi HYL7-15.</title>
        <authorList>
            <person name="Kim M.K."/>
        </authorList>
    </citation>
    <scope>NUCLEOTIDE SEQUENCE [LARGE SCALE GENOMIC DNA]</scope>
    <source>
        <strain evidence="2 3">HYL7-15</strain>
    </source>
</reference>
<evidence type="ECO:0000256" key="1">
    <source>
        <dbReference type="SAM" id="Phobius"/>
    </source>
</evidence>
<keyword evidence="1" id="KW-0472">Membrane</keyword>
<feature type="transmembrane region" description="Helical" evidence="1">
    <location>
        <begin position="12"/>
        <end position="34"/>
    </location>
</feature>
<feature type="transmembrane region" description="Helical" evidence="1">
    <location>
        <begin position="110"/>
        <end position="129"/>
    </location>
</feature>
<dbReference type="EMBL" id="JBEOKT010000007">
    <property type="protein sequence ID" value="MER2997807.1"/>
    <property type="molecule type" value="Genomic_DNA"/>
</dbReference>
<sequence>MKSLITERLAINGLLLILSLFVLLHLLILFGIIPFEMVWGGRIKNQEEMVRLELVSIVANLLMLAIVAVRAGLLRIRLSYTFMRVVFWLMSGLFLLNTVGNILSTNDFERFVFTPVTIILTMLCLRLAISSEQKATA</sequence>
<proteinExistence type="predicted"/>
<comment type="caution">
    <text evidence="2">The sequence shown here is derived from an EMBL/GenBank/DDBJ whole genome shotgun (WGS) entry which is preliminary data.</text>
</comment>
<keyword evidence="1" id="KW-1133">Transmembrane helix</keyword>
<evidence type="ECO:0000313" key="3">
    <source>
        <dbReference type="Proteomes" id="UP001476807"/>
    </source>
</evidence>
<organism evidence="2 3">
    <name type="scientific">Pontibacter populi</name>
    <dbReference type="NCBI Taxonomy" id="890055"/>
    <lineage>
        <taxon>Bacteria</taxon>
        <taxon>Pseudomonadati</taxon>
        <taxon>Bacteroidota</taxon>
        <taxon>Cytophagia</taxon>
        <taxon>Cytophagales</taxon>
        <taxon>Hymenobacteraceae</taxon>
        <taxon>Pontibacter</taxon>
    </lineage>
</organism>
<dbReference type="Proteomes" id="UP001476807">
    <property type="component" value="Unassembled WGS sequence"/>
</dbReference>
<dbReference type="RefSeq" id="WP_350412229.1">
    <property type="nucleotide sequence ID" value="NZ_JBEOKT010000007.1"/>
</dbReference>
<name>A0ABV1RTU0_9BACT</name>
<keyword evidence="3" id="KW-1185">Reference proteome</keyword>
<evidence type="ECO:0000313" key="2">
    <source>
        <dbReference type="EMBL" id="MER2997807.1"/>
    </source>
</evidence>
<feature type="transmembrane region" description="Helical" evidence="1">
    <location>
        <begin position="85"/>
        <end position="104"/>
    </location>
</feature>
<accession>A0ABV1RTU0</accession>
<protein>
    <recommendedName>
        <fullName evidence="4">DUF4293 family protein</fullName>
    </recommendedName>
</protein>
<gene>
    <name evidence="2" type="ORF">ABS362_09625</name>
</gene>
<feature type="transmembrane region" description="Helical" evidence="1">
    <location>
        <begin position="54"/>
        <end position="73"/>
    </location>
</feature>